<evidence type="ECO:0000313" key="1">
    <source>
        <dbReference type="EMBL" id="KKM91340.1"/>
    </source>
</evidence>
<dbReference type="AlphaFoldDB" id="A0A0F9NR99"/>
<dbReference type="EMBL" id="LAZR01006547">
    <property type="protein sequence ID" value="KKM91340.1"/>
    <property type="molecule type" value="Genomic_DNA"/>
</dbReference>
<sequence length="118" mass="12881">MTLLIEGLNRIRDLIYDDIDKGQLGTGGTLSLESNTGLETADATTLLAVSNKSKADKTIKIDYTLLSTGGTTTTYKEFELQESATPTNYDRIVFTGISFTNNGAEDLIISKKYFIKSV</sequence>
<comment type="caution">
    <text evidence="1">The sequence shown here is derived from an EMBL/GenBank/DDBJ whole genome shotgun (WGS) entry which is preliminary data.</text>
</comment>
<gene>
    <name evidence="1" type="ORF">LCGC14_1229510</name>
</gene>
<proteinExistence type="predicted"/>
<reference evidence="1" key="1">
    <citation type="journal article" date="2015" name="Nature">
        <title>Complex archaea that bridge the gap between prokaryotes and eukaryotes.</title>
        <authorList>
            <person name="Spang A."/>
            <person name="Saw J.H."/>
            <person name="Jorgensen S.L."/>
            <person name="Zaremba-Niedzwiedzka K."/>
            <person name="Martijn J."/>
            <person name="Lind A.E."/>
            <person name="van Eijk R."/>
            <person name="Schleper C."/>
            <person name="Guy L."/>
            <person name="Ettema T.J."/>
        </authorList>
    </citation>
    <scope>NUCLEOTIDE SEQUENCE</scope>
</reference>
<accession>A0A0F9NR99</accession>
<organism evidence="1">
    <name type="scientific">marine sediment metagenome</name>
    <dbReference type="NCBI Taxonomy" id="412755"/>
    <lineage>
        <taxon>unclassified sequences</taxon>
        <taxon>metagenomes</taxon>
        <taxon>ecological metagenomes</taxon>
    </lineage>
</organism>
<protein>
    <submittedName>
        <fullName evidence="1">Uncharacterized protein</fullName>
    </submittedName>
</protein>
<name>A0A0F9NR99_9ZZZZ</name>